<dbReference type="InterPro" id="IPR015915">
    <property type="entry name" value="Kelch-typ_b-propeller"/>
</dbReference>
<dbReference type="InterPro" id="IPR010565">
    <property type="entry name" value="Muskelin_N"/>
</dbReference>
<organism evidence="6 7">
    <name type="scientific">Roridomyces roridus</name>
    <dbReference type="NCBI Taxonomy" id="1738132"/>
    <lineage>
        <taxon>Eukaryota</taxon>
        <taxon>Fungi</taxon>
        <taxon>Dikarya</taxon>
        <taxon>Basidiomycota</taxon>
        <taxon>Agaricomycotina</taxon>
        <taxon>Agaricomycetes</taxon>
        <taxon>Agaricomycetidae</taxon>
        <taxon>Agaricales</taxon>
        <taxon>Marasmiineae</taxon>
        <taxon>Mycenaceae</taxon>
        <taxon>Roridomyces</taxon>
    </lineage>
</organism>
<keyword evidence="2" id="KW-0677">Repeat</keyword>
<dbReference type="Pfam" id="PF06588">
    <property type="entry name" value="Muskelin_N"/>
    <property type="match status" value="1"/>
</dbReference>
<evidence type="ECO:0000259" key="5">
    <source>
        <dbReference type="Pfam" id="PF24981"/>
    </source>
</evidence>
<dbReference type="InterPro" id="IPR056737">
    <property type="entry name" value="Beta-prop_ATRN-MKLN-like"/>
</dbReference>
<dbReference type="Gene3D" id="2.120.10.80">
    <property type="entry name" value="Kelch-type beta propeller"/>
    <property type="match status" value="2"/>
</dbReference>
<evidence type="ECO:0000313" key="6">
    <source>
        <dbReference type="EMBL" id="KAJ7646961.1"/>
    </source>
</evidence>
<evidence type="ECO:0000313" key="7">
    <source>
        <dbReference type="Proteomes" id="UP001221142"/>
    </source>
</evidence>
<evidence type="ECO:0000256" key="1">
    <source>
        <dbReference type="ARBA" id="ARBA00022441"/>
    </source>
</evidence>
<evidence type="ECO:0000259" key="4">
    <source>
        <dbReference type="Pfam" id="PF06588"/>
    </source>
</evidence>
<dbReference type="Gene3D" id="2.60.120.260">
    <property type="entry name" value="Galactose-binding domain-like"/>
    <property type="match status" value="1"/>
</dbReference>
<dbReference type="EMBL" id="JARKIF010000002">
    <property type="protein sequence ID" value="KAJ7646961.1"/>
    <property type="molecule type" value="Genomic_DNA"/>
</dbReference>
<dbReference type="PANTHER" id="PTHR15526:SF5">
    <property type="entry name" value="MUSKELIN"/>
    <property type="match status" value="1"/>
</dbReference>
<sequence>MACAPVSLPYTIAASTPHSGNYKPEHILVDIPSDQSSRWSAGPVPETGTPQWLLLRLDTLAVVQYITLGKYSNVHPCNMKDFKILAGPSEDALTEVLQSSLRNDTHAETFEVKHVNDAGIITPFRYVKLIPLSCHGTSFHISIWFVSLQGIKDPVFVEEIRMKHEQYRETTAMRYVLKHLRQHRFLTPYNTILARCGLQVEDPLVSELFESTVSKGDWAKAESSIQRMSHTDLFDQYRNSKQCHFVWQRLHGRDNDGDVPPARGGHAMCVDHSDGVIYLFGGWNGKTSLEDFWAYDIVPQRWRKLSEHTSLERDAPSARSCHKMVYHDGYIYVLGRLNDADALKLEPDGIASPPDAFKGCEFYRYHIHAGTWECLSTDPEANAPPLMYDHQMVVDCNAQMLYVFGGRVLDGDWANYKYAGLYSYDIQRKQWQQLQPSSPSSKSLSGSIIPARYGHSMVLDERTRTLYIFGGKTKEESRHDIIAYDVLTKTTRDLTRDCGFETSFTRAIIDPKLQEIYLFSGLSNDPSPGHGTLESKTRIFRYNPPPGRLDLALPVPGSSSEEPQPRFAHQVVYDPKTRTVFMHGGNAGLKPSVAADDNAMMDDGGSPEMDTRLDDFWQMTFLRMPVSDVVRRATLQIRKQQFREMCEDVSPAKALKFLRTSVLPVVDEDDPAEAEAYRGLLSYLFTPSSPSMSSHPHLKTPSSDSEHEDSPPRKRSRPNTPEDSEMSTPPGADAEIPAPAAKILPFDVQVVKESEDPEEIKGAAAAISAARFQQRNALFESLMEFVSENAKQPSGSLVAALDGGLLAKSSMYK</sequence>
<proteinExistence type="predicted"/>
<accession>A0AAD7CEK2</accession>
<dbReference type="PANTHER" id="PTHR15526">
    <property type="entry name" value="MUSKELIN"/>
    <property type="match status" value="1"/>
</dbReference>
<dbReference type="GO" id="GO:0005737">
    <property type="term" value="C:cytoplasm"/>
    <property type="evidence" value="ECO:0007669"/>
    <property type="project" value="TreeGrafter"/>
</dbReference>
<dbReference type="AlphaFoldDB" id="A0AAD7CEK2"/>
<dbReference type="InterPro" id="IPR008979">
    <property type="entry name" value="Galactose-bd-like_sf"/>
</dbReference>
<evidence type="ECO:0000256" key="2">
    <source>
        <dbReference type="ARBA" id="ARBA00022737"/>
    </source>
</evidence>
<dbReference type="Proteomes" id="UP001221142">
    <property type="component" value="Unassembled WGS sequence"/>
</dbReference>
<reference evidence="6" key="1">
    <citation type="submission" date="2023-03" db="EMBL/GenBank/DDBJ databases">
        <title>Massive genome expansion in bonnet fungi (Mycena s.s.) driven by repeated elements and novel gene families across ecological guilds.</title>
        <authorList>
            <consortium name="Lawrence Berkeley National Laboratory"/>
            <person name="Harder C.B."/>
            <person name="Miyauchi S."/>
            <person name="Viragh M."/>
            <person name="Kuo A."/>
            <person name="Thoen E."/>
            <person name="Andreopoulos B."/>
            <person name="Lu D."/>
            <person name="Skrede I."/>
            <person name="Drula E."/>
            <person name="Henrissat B."/>
            <person name="Morin E."/>
            <person name="Kohler A."/>
            <person name="Barry K."/>
            <person name="LaButti K."/>
            <person name="Morin E."/>
            <person name="Salamov A."/>
            <person name="Lipzen A."/>
            <person name="Mereny Z."/>
            <person name="Hegedus B."/>
            <person name="Baldrian P."/>
            <person name="Stursova M."/>
            <person name="Weitz H."/>
            <person name="Taylor A."/>
            <person name="Grigoriev I.V."/>
            <person name="Nagy L.G."/>
            <person name="Martin F."/>
            <person name="Kauserud H."/>
        </authorList>
    </citation>
    <scope>NUCLEOTIDE SEQUENCE</scope>
    <source>
        <strain evidence="6">9284</strain>
    </source>
</reference>
<feature type="region of interest" description="Disordered" evidence="3">
    <location>
        <begin position="690"/>
        <end position="736"/>
    </location>
</feature>
<name>A0AAD7CEK2_9AGAR</name>
<dbReference type="Pfam" id="PF24981">
    <property type="entry name" value="Beta-prop_ATRN-LZTR1"/>
    <property type="match status" value="1"/>
</dbReference>
<evidence type="ECO:0000256" key="3">
    <source>
        <dbReference type="SAM" id="MobiDB-lite"/>
    </source>
</evidence>
<keyword evidence="1" id="KW-0880">Kelch repeat</keyword>
<dbReference type="InterPro" id="IPR052456">
    <property type="entry name" value="CTLH_complex_component"/>
</dbReference>
<gene>
    <name evidence="6" type="ORF">FB45DRAFT_891921</name>
</gene>
<feature type="domain" description="Muskelin N-terminal" evidence="4">
    <location>
        <begin position="7"/>
        <end position="203"/>
    </location>
</feature>
<keyword evidence="7" id="KW-1185">Reference proteome</keyword>
<protein>
    <submittedName>
        <fullName evidence="6">Muskelin N-terminus-domain-containing protein</fullName>
    </submittedName>
</protein>
<comment type="caution">
    <text evidence="6">The sequence shown here is derived from an EMBL/GenBank/DDBJ whole genome shotgun (WGS) entry which is preliminary data.</text>
</comment>
<feature type="domain" description="Attractin/MKLN-like beta-propeller" evidence="5">
    <location>
        <begin position="246"/>
        <end position="438"/>
    </location>
</feature>
<dbReference type="SUPFAM" id="SSF49785">
    <property type="entry name" value="Galactose-binding domain-like"/>
    <property type="match status" value="1"/>
</dbReference>
<dbReference type="SUPFAM" id="SSF117281">
    <property type="entry name" value="Kelch motif"/>
    <property type="match status" value="1"/>
</dbReference>